<feature type="transmembrane region" description="Helical" evidence="8">
    <location>
        <begin position="99"/>
        <end position="118"/>
    </location>
</feature>
<reference evidence="9 10" key="1">
    <citation type="submission" date="2020-08" db="EMBL/GenBank/DDBJ databases">
        <title>Genomic Encyclopedia of Type Strains, Phase IV (KMG-IV): sequencing the most valuable type-strain genomes for metagenomic binning, comparative biology and taxonomic classification.</title>
        <authorList>
            <person name="Goeker M."/>
        </authorList>
    </citation>
    <scope>NUCLEOTIDE SEQUENCE [LARGE SCALE GENOMIC DNA]</scope>
    <source>
        <strain evidence="9 10">DSM 25079</strain>
    </source>
</reference>
<name>A0A7W9AF24_9SPHN</name>
<keyword evidence="3" id="KW-0813">Transport</keyword>
<comment type="similarity">
    <text evidence="2 8">Belongs to the 4-toluene sulfonate uptake permease (TSUP) (TC 2.A.102) family.</text>
</comment>
<comment type="subcellular location">
    <subcellularLocation>
        <location evidence="1 8">Cell membrane</location>
        <topology evidence="1 8">Multi-pass membrane protein</topology>
    </subcellularLocation>
</comment>
<gene>
    <name evidence="9" type="ORF">FHS49_000232</name>
</gene>
<feature type="transmembrane region" description="Helical" evidence="8">
    <location>
        <begin position="165"/>
        <end position="183"/>
    </location>
</feature>
<comment type="caution">
    <text evidence="9">The sequence shown here is derived from an EMBL/GenBank/DDBJ whole genome shotgun (WGS) entry which is preliminary data.</text>
</comment>
<feature type="transmembrane region" description="Helical" evidence="8">
    <location>
        <begin position="6"/>
        <end position="26"/>
    </location>
</feature>
<evidence type="ECO:0000256" key="5">
    <source>
        <dbReference type="ARBA" id="ARBA00022692"/>
    </source>
</evidence>
<evidence type="ECO:0000256" key="6">
    <source>
        <dbReference type="ARBA" id="ARBA00022989"/>
    </source>
</evidence>
<evidence type="ECO:0000313" key="10">
    <source>
        <dbReference type="Proteomes" id="UP000549617"/>
    </source>
</evidence>
<dbReference type="GO" id="GO:0005886">
    <property type="term" value="C:plasma membrane"/>
    <property type="evidence" value="ECO:0007669"/>
    <property type="project" value="UniProtKB-SubCell"/>
</dbReference>
<evidence type="ECO:0000256" key="7">
    <source>
        <dbReference type="ARBA" id="ARBA00023136"/>
    </source>
</evidence>
<evidence type="ECO:0000313" key="9">
    <source>
        <dbReference type="EMBL" id="MBB5684241.1"/>
    </source>
</evidence>
<feature type="transmembrane region" description="Helical" evidence="8">
    <location>
        <begin position="203"/>
        <end position="221"/>
    </location>
</feature>
<evidence type="ECO:0000256" key="4">
    <source>
        <dbReference type="ARBA" id="ARBA00022475"/>
    </source>
</evidence>
<dbReference type="InterPro" id="IPR052017">
    <property type="entry name" value="TSUP"/>
</dbReference>
<proteinExistence type="inferred from homology"/>
<dbReference type="PANTHER" id="PTHR30269">
    <property type="entry name" value="TRANSMEMBRANE PROTEIN YFCA"/>
    <property type="match status" value="1"/>
</dbReference>
<dbReference type="InterPro" id="IPR002781">
    <property type="entry name" value="TM_pro_TauE-like"/>
</dbReference>
<evidence type="ECO:0000256" key="8">
    <source>
        <dbReference type="RuleBase" id="RU363041"/>
    </source>
</evidence>
<dbReference type="Pfam" id="PF01925">
    <property type="entry name" value="TauE"/>
    <property type="match status" value="1"/>
</dbReference>
<dbReference type="EMBL" id="JACIJC010000001">
    <property type="protein sequence ID" value="MBB5684241.1"/>
    <property type="molecule type" value="Genomic_DNA"/>
</dbReference>
<evidence type="ECO:0000256" key="1">
    <source>
        <dbReference type="ARBA" id="ARBA00004651"/>
    </source>
</evidence>
<feature type="transmembrane region" description="Helical" evidence="8">
    <location>
        <begin position="228"/>
        <end position="246"/>
    </location>
</feature>
<evidence type="ECO:0000256" key="2">
    <source>
        <dbReference type="ARBA" id="ARBA00009142"/>
    </source>
</evidence>
<accession>A0A7W9AF24</accession>
<protein>
    <recommendedName>
        <fullName evidence="8">Probable membrane transporter protein</fullName>
    </recommendedName>
</protein>
<organism evidence="9 10">
    <name type="scientific">Sphingobium boeckii</name>
    <dbReference type="NCBI Taxonomy" id="1082345"/>
    <lineage>
        <taxon>Bacteria</taxon>
        <taxon>Pseudomonadati</taxon>
        <taxon>Pseudomonadota</taxon>
        <taxon>Alphaproteobacteria</taxon>
        <taxon>Sphingomonadales</taxon>
        <taxon>Sphingomonadaceae</taxon>
        <taxon>Sphingobium</taxon>
    </lineage>
</organism>
<keyword evidence="4 8" id="KW-1003">Cell membrane</keyword>
<keyword evidence="6 8" id="KW-1133">Transmembrane helix</keyword>
<dbReference type="AlphaFoldDB" id="A0A7W9AF24"/>
<keyword evidence="10" id="KW-1185">Reference proteome</keyword>
<feature type="transmembrane region" description="Helical" evidence="8">
    <location>
        <begin position="73"/>
        <end position="92"/>
    </location>
</feature>
<evidence type="ECO:0000256" key="3">
    <source>
        <dbReference type="ARBA" id="ARBA00022448"/>
    </source>
</evidence>
<keyword evidence="7 8" id="KW-0472">Membrane</keyword>
<sequence>MMLTDPVFYALAIPAIILLGLGKGGFSGFGSAALPLLALTMSPVQAAAIMLPIMIVQDVVGVWSFRKTWDGNVLWVMLPGAVAGIVLGWLLAAQVSANAVMAALGAISILFALQRLWVERGGRIAASASSPPWIGTLLGVVSGFTSQIAHAGAPPFQMWVIPKRLDHLTFAGTAAIFFAIVNWMKVPAYMALGQFTRENMLTAAALLPLAIGSTFAGVVLVRRVTGTRFYTVIYLLMIFVGAKLLWDALA</sequence>
<dbReference type="PANTHER" id="PTHR30269:SF37">
    <property type="entry name" value="MEMBRANE TRANSPORTER PROTEIN"/>
    <property type="match status" value="1"/>
</dbReference>
<keyword evidence="5 8" id="KW-0812">Transmembrane</keyword>
<dbReference type="Proteomes" id="UP000549617">
    <property type="component" value="Unassembled WGS sequence"/>
</dbReference>